<comment type="similarity">
    <text evidence="2">Belongs to the N-acetylmuramoyl-L-alanine amidase 3 family.</text>
</comment>
<keyword evidence="9" id="KW-1185">Reference proteome</keyword>
<dbReference type="AlphaFoldDB" id="A0A0K6HB61"/>
<dbReference type="Gene3D" id="2.60.40.3500">
    <property type="match status" value="1"/>
</dbReference>
<dbReference type="RefSeq" id="WP_055439700.1">
    <property type="nucleotide sequence ID" value="NZ_CYHB01000008.1"/>
</dbReference>
<keyword evidence="5" id="KW-0961">Cell wall biogenesis/degradation</keyword>
<keyword evidence="4" id="KW-0378">Hydrolase</keyword>
<feature type="signal peptide" evidence="6">
    <location>
        <begin position="1"/>
        <end position="25"/>
    </location>
</feature>
<dbReference type="EC" id="3.5.1.28" evidence="3"/>
<dbReference type="GO" id="GO:0030288">
    <property type="term" value="C:outer membrane-bounded periplasmic space"/>
    <property type="evidence" value="ECO:0007669"/>
    <property type="project" value="TreeGrafter"/>
</dbReference>
<dbReference type="Gene3D" id="3.10.350.10">
    <property type="entry name" value="LysM domain"/>
    <property type="match status" value="1"/>
</dbReference>
<dbReference type="CDD" id="cd00118">
    <property type="entry name" value="LysM"/>
    <property type="match status" value="1"/>
</dbReference>
<protein>
    <recommendedName>
        <fullName evidence="3">N-acetylmuramoyl-L-alanine amidase</fullName>
        <ecNumber evidence="3">3.5.1.28</ecNumber>
    </recommendedName>
</protein>
<evidence type="ECO:0000313" key="9">
    <source>
        <dbReference type="Proteomes" id="UP000182598"/>
    </source>
</evidence>
<evidence type="ECO:0000256" key="3">
    <source>
        <dbReference type="ARBA" id="ARBA00011901"/>
    </source>
</evidence>
<dbReference type="CDD" id="cd02696">
    <property type="entry name" value="MurNAc-LAA"/>
    <property type="match status" value="1"/>
</dbReference>
<dbReference type="Gene3D" id="3.40.630.40">
    <property type="entry name" value="Zn-dependent exopeptidases"/>
    <property type="match status" value="1"/>
</dbReference>
<dbReference type="Proteomes" id="UP000182598">
    <property type="component" value="Unassembled WGS sequence"/>
</dbReference>
<dbReference type="GO" id="GO:0008745">
    <property type="term" value="F:N-acetylmuramoyl-L-alanine amidase activity"/>
    <property type="evidence" value="ECO:0007669"/>
    <property type="project" value="UniProtKB-EC"/>
</dbReference>
<feature type="domain" description="LysM" evidence="7">
    <location>
        <begin position="395"/>
        <end position="438"/>
    </location>
</feature>
<dbReference type="GO" id="GO:0071555">
    <property type="term" value="P:cell wall organization"/>
    <property type="evidence" value="ECO:0007669"/>
    <property type="project" value="UniProtKB-KW"/>
</dbReference>
<dbReference type="Pfam" id="PF01476">
    <property type="entry name" value="LysM"/>
    <property type="match status" value="1"/>
</dbReference>
<name>A0A0K6HB61_9GAMM</name>
<organism evidence="8 9">
    <name type="scientific">Pseudidiomarina woesei</name>
    <dbReference type="NCBI Taxonomy" id="1381080"/>
    <lineage>
        <taxon>Bacteria</taxon>
        <taxon>Pseudomonadati</taxon>
        <taxon>Pseudomonadota</taxon>
        <taxon>Gammaproteobacteria</taxon>
        <taxon>Alteromonadales</taxon>
        <taxon>Idiomarinaceae</taxon>
        <taxon>Pseudidiomarina</taxon>
    </lineage>
</organism>
<dbReference type="SMART" id="SM00257">
    <property type="entry name" value="LysM"/>
    <property type="match status" value="1"/>
</dbReference>
<dbReference type="PROSITE" id="PS51782">
    <property type="entry name" value="LYSM"/>
    <property type="match status" value="1"/>
</dbReference>
<dbReference type="EMBL" id="CYHB01000008">
    <property type="protein sequence ID" value="CUA88101.1"/>
    <property type="molecule type" value="Genomic_DNA"/>
</dbReference>
<feature type="chain" id="PRO_5005503791" description="N-acetylmuramoyl-L-alanine amidase" evidence="6">
    <location>
        <begin position="26"/>
        <end position="441"/>
    </location>
</feature>
<dbReference type="PANTHER" id="PTHR30404:SF6">
    <property type="entry name" value="N-ACETYLMURAMOYL-L-ALANINE AMIDASE AMIB"/>
    <property type="match status" value="1"/>
</dbReference>
<dbReference type="PANTHER" id="PTHR30404">
    <property type="entry name" value="N-ACETYLMURAMOYL-L-ALANINE AMIDASE"/>
    <property type="match status" value="1"/>
</dbReference>
<evidence type="ECO:0000256" key="6">
    <source>
        <dbReference type="SAM" id="SignalP"/>
    </source>
</evidence>
<dbReference type="InterPro" id="IPR036779">
    <property type="entry name" value="LysM_dom_sf"/>
</dbReference>
<proteinExistence type="inferred from homology"/>
<reference evidence="9" key="1">
    <citation type="submission" date="2015-08" db="EMBL/GenBank/DDBJ databases">
        <authorList>
            <person name="Varghese N."/>
        </authorList>
    </citation>
    <scope>NUCLEOTIDE SEQUENCE [LARGE SCALE GENOMIC DNA]</scope>
    <source>
        <strain evidence="9">DSM 27808</strain>
    </source>
</reference>
<evidence type="ECO:0000313" key="8">
    <source>
        <dbReference type="EMBL" id="CUA88101.1"/>
    </source>
</evidence>
<evidence type="ECO:0000256" key="2">
    <source>
        <dbReference type="ARBA" id="ARBA00010860"/>
    </source>
</evidence>
<dbReference type="InterPro" id="IPR002508">
    <property type="entry name" value="MurNAc-LAA_cat"/>
</dbReference>
<keyword evidence="6" id="KW-0732">Signal</keyword>
<sequence>MQKLTAVFLSLVGALVYMLSFAALANDINNVRVWPAPDNTRVVFDLGQSPDYSYFTLYQAEPYRLVIDFNATQLKVNLSSIENESLLIKKIRTSTPKDKQSTRIVLELTEKIDVNVFPLAANDRYGERLVVDLPGRSLARKNEPLRAEQLEERKVTIAIDAGHGGDDPGSIGPSGTYEKHVVLKIAKALADIINRDPAMQAYLIRTGDYYVGLNARPRKAEEIKADLLVSIHADAFTSPQPRGASVWVLSSRRANNEMGRLLEDKERLSDVLGGVDLRIEEDDTYGYLNKALIDMSMGHAMSSGYDMATEVIAEMKAVARMHKTEPQHASLAVLTSGNVPSMLVETGFISNPQEEKLLQSNKHQQQLARSIYQGIRNYFQRRPPDGTLFATNRSSTHVVRSGESLSVLAKRYNTTIKAIKEQNDLNSNVLYVGQKLQIPSS</sequence>
<evidence type="ECO:0000259" key="7">
    <source>
        <dbReference type="PROSITE" id="PS51782"/>
    </source>
</evidence>
<accession>A0A0K6HB61</accession>
<dbReference type="SUPFAM" id="SSF54106">
    <property type="entry name" value="LysM domain"/>
    <property type="match status" value="1"/>
</dbReference>
<dbReference type="Pfam" id="PF01520">
    <property type="entry name" value="Amidase_3"/>
    <property type="match status" value="1"/>
</dbReference>
<dbReference type="Pfam" id="PF11741">
    <property type="entry name" value="AMIN"/>
    <property type="match status" value="1"/>
</dbReference>
<comment type="catalytic activity">
    <reaction evidence="1">
        <text>Hydrolyzes the link between N-acetylmuramoyl residues and L-amino acid residues in certain cell-wall glycopeptides.</text>
        <dbReference type="EC" id="3.5.1.28"/>
    </reaction>
</comment>
<dbReference type="OrthoDB" id="9806267at2"/>
<evidence type="ECO:0000256" key="5">
    <source>
        <dbReference type="ARBA" id="ARBA00023316"/>
    </source>
</evidence>
<gene>
    <name evidence="8" type="ORF">Ga0061064_2058</name>
</gene>
<dbReference type="GO" id="GO:0009253">
    <property type="term" value="P:peptidoglycan catabolic process"/>
    <property type="evidence" value="ECO:0007669"/>
    <property type="project" value="InterPro"/>
</dbReference>
<dbReference type="SMART" id="SM00646">
    <property type="entry name" value="Ami_3"/>
    <property type="match status" value="1"/>
</dbReference>
<dbReference type="SUPFAM" id="SSF53187">
    <property type="entry name" value="Zn-dependent exopeptidases"/>
    <property type="match status" value="1"/>
</dbReference>
<dbReference type="InterPro" id="IPR018392">
    <property type="entry name" value="LysM"/>
</dbReference>
<dbReference type="InterPro" id="IPR050695">
    <property type="entry name" value="N-acetylmuramoyl_amidase_3"/>
</dbReference>
<dbReference type="InterPro" id="IPR021731">
    <property type="entry name" value="AMIN_dom"/>
</dbReference>
<evidence type="ECO:0000256" key="4">
    <source>
        <dbReference type="ARBA" id="ARBA00022801"/>
    </source>
</evidence>
<evidence type="ECO:0000256" key="1">
    <source>
        <dbReference type="ARBA" id="ARBA00001561"/>
    </source>
</evidence>